<comment type="caution">
    <text evidence="7">The sequence shown here is derived from an EMBL/GenBank/DDBJ whole genome shotgun (WGS) entry which is preliminary data.</text>
</comment>
<dbReference type="Gene3D" id="4.10.240.10">
    <property type="entry name" value="Zn(2)-C6 fungal-type DNA-binding domain"/>
    <property type="match status" value="1"/>
</dbReference>
<dbReference type="InterPro" id="IPR051089">
    <property type="entry name" value="prtT"/>
</dbReference>
<evidence type="ECO:0000256" key="5">
    <source>
        <dbReference type="ARBA" id="ARBA00023242"/>
    </source>
</evidence>
<keyword evidence="3" id="KW-0238">DNA-binding</keyword>
<evidence type="ECO:0000256" key="2">
    <source>
        <dbReference type="ARBA" id="ARBA00023015"/>
    </source>
</evidence>
<comment type="subcellular location">
    <subcellularLocation>
        <location evidence="1">Nucleus</location>
    </subcellularLocation>
</comment>
<accession>A0ABR1XK06</accession>
<feature type="region of interest" description="Disordered" evidence="6">
    <location>
        <begin position="1"/>
        <end position="81"/>
    </location>
</feature>
<feature type="compositionally biased region" description="Basic and acidic residues" evidence="6">
    <location>
        <begin position="19"/>
        <end position="36"/>
    </location>
</feature>
<sequence length="418" mass="46165">MPLFYRVQGKSSSGNNHSHKAEQRDRDERKLRRPDDREEADLDRQPGSPLQNVPSNPARMDSSAHRESPDSAGGSTASPADTIAHNHAAGALVRACRNCAVAKTKCVARGADSGGDCERCHRLKKACSRDTAKVKKRKPPTAKNARLEQNLDQLVSLLANGHHHQSSSSATPEAQHIVQSVRPTPNAPSSDHDVRIPPETREAVAPSQPPPTPFEPIDLDPEDRDVATRLHHYQTHLAPQFPFVVIPSGITVAQMRQEKPFLLRVIVTVASIQDLVRRKALGEEVLKDIAHRLLFQGEKTLDLLQGILVFAAWYHHHLSTKPQMTNLLQLAVGLVIDLGLTRSARAYGNDRLELSILLLLDHHTDPMGQTLRFVALQRPPRPMLSSTRRSTRVRVGSISRPACAFAENSTADREKSAH</sequence>
<proteinExistence type="predicted"/>
<feature type="region of interest" description="Disordered" evidence="6">
    <location>
        <begin position="161"/>
        <end position="195"/>
    </location>
</feature>
<protein>
    <recommendedName>
        <fullName evidence="9">Zn(2)-C6 fungal-type domain-containing protein</fullName>
    </recommendedName>
</protein>
<dbReference type="CDD" id="cd12148">
    <property type="entry name" value="fungal_TF_MHR"/>
    <property type="match status" value="1"/>
</dbReference>
<evidence type="ECO:0000313" key="7">
    <source>
        <dbReference type="EMBL" id="KAK8159135.1"/>
    </source>
</evidence>
<dbReference type="PANTHER" id="PTHR31845">
    <property type="entry name" value="FINGER DOMAIN PROTEIN, PUTATIVE-RELATED"/>
    <property type="match status" value="1"/>
</dbReference>
<evidence type="ECO:0000256" key="1">
    <source>
        <dbReference type="ARBA" id="ARBA00004123"/>
    </source>
</evidence>
<gene>
    <name evidence="7" type="ORF">IWX90DRAFT_290719</name>
</gene>
<keyword evidence="4" id="KW-0804">Transcription</keyword>
<name>A0ABR1XK06_9PEZI</name>
<evidence type="ECO:0000256" key="3">
    <source>
        <dbReference type="ARBA" id="ARBA00023125"/>
    </source>
</evidence>
<dbReference type="Proteomes" id="UP001456524">
    <property type="component" value="Unassembled WGS sequence"/>
</dbReference>
<dbReference type="EMBL" id="JBBWUH010000008">
    <property type="protein sequence ID" value="KAK8159135.1"/>
    <property type="molecule type" value="Genomic_DNA"/>
</dbReference>
<dbReference type="InterPro" id="IPR036864">
    <property type="entry name" value="Zn2-C6_fun-type_DNA-bd_sf"/>
</dbReference>
<feature type="compositionally biased region" description="Polar residues" evidence="6">
    <location>
        <begin position="166"/>
        <end position="189"/>
    </location>
</feature>
<dbReference type="PANTHER" id="PTHR31845:SF32">
    <property type="entry name" value="MISCELLANEOUS ZN(II)2CYS6 TRANSCRIPTION FACTOR (EUROFUNG)-RELATED"/>
    <property type="match status" value="1"/>
</dbReference>
<evidence type="ECO:0008006" key="9">
    <source>
        <dbReference type="Google" id="ProtNLM"/>
    </source>
</evidence>
<evidence type="ECO:0000256" key="4">
    <source>
        <dbReference type="ARBA" id="ARBA00023163"/>
    </source>
</evidence>
<feature type="region of interest" description="Disordered" evidence="6">
    <location>
        <begin position="129"/>
        <end position="148"/>
    </location>
</feature>
<evidence type="ECO:0000313" key="8">
    <source>
        <dbReference type="Proteomes" id="UP001456524"/>
    </source>
</evidence>
<keyword evidence="5" id="KW-0539">Nucleus</keyword>
<keyword evidence="2" id="KW-0805">Transcription regulation</keyword>
<organism evidence="7 8">
    <name type="scientific">Phyllosticta citrichinensis</name>
    <dbReference type="NCBI Taxonomy" id="1130410"/>
    <lineage>
        <taxon>Eukaryota</taxon>
        <taxon>Fungi</taxon>
        <taxon>Dikarya</taxon>
        <taxon>Ascomycota</taxon>
        <taxon>Pezizomycotina</taxon>
        <taxon>Dothideomycetes</taxon>
        <taxon>Dothideomycetes incertae sedis</taxon>
        <taxon>Botryosphaeriales</taxon>
        <taxon>Phyllostictaceae</taxon>
        <taxon>Phyllosticta</taxon>
    </lineage>
</organism>
<evidence type="ECO:0000256" key="6">
    <source>
        <dbReference type="SAM" id="MobiDB-lite"/>
    </source>
</evidence>
<reference evidence="7 8" key="1">
    <citation type="journal article" date="2022" name="G3 (Bethesda)">
        <title>Enemy or ally: a genomic approach to elucidate the lifestyle of Phyllosticta citrichinaensis.</title>
        <authorList>
            <person name="Buijs V.A."/>
            <person name="Groenewald J.Z."/>
            <person name="Haridas S."/>
            <person name="LaButti K.M."/>
            <person name="Lipzen A."/>
            <person name="Martin F.M."/>
            <person name="Barry K."/>
            <person name="Grigoriev I.V."/>
            <person name="Crous P.W."/>
            <person name="Seidl M.F."/>
        </authorList>
    </citation>
    <scope>NUCLEOTIDE SEQUENCE [LARGE SCALE GENOMIC DNA]</scope>
    <source>
        <strain evidence="7 8">CBS 129764</strain>
    </source>
</reference>
<keyword evidence="8" id="KW-1185">Reference proteome</keyword>